<dbReference type="PANTHER" id="PTHR13162">
    <property type="entry name" value="CCR4-NOT TRANSCRIPTION COMPLEX"/>
    <property type="match status" value="1"/>
</dbReference>
<organism evidence="3 4">
    <name type="scientific">Blattamonas nauphoetae</name>
    <dbReference type="NCBI Taxonomy" id="2049346"/>
    <lineage>
        <taxon>Eukaryota</taxon>
        <taxon>Metamonada</taxon>
        <taxon>Preaxostyla</taxon>
        <taxon>Oxymonadida</taxon>
        <taxon>Blattamonas</taxon>
    </lineage>
</organism>
<feature type="compositionally biased region" description="Polar residues" evidence="1">
    <location>
        <begin position="9"/>
        <end position="29"/>
    </location>
</feature>
<feature type="compositionally biased region" description="Polar residues" evidence="1">
    <location>
        <begin position="1572"/>
        <end position="1586"/>
    </location>
</feature>
<feature type="compositionally biased region" description="Low complexity" evidence="1">
    <location>
        <begin position="30"/>
        <end position="45"/>
    </location>
</feature>
<evidence type="ECO:0000256" key="1">
    <source>
        <dbReference type="SAM" id="MobiDB-lite"/>
    </source>
</evidence>
<protein>
    <submittedName>
        <fullName evidence="3">CCR4-NOT transcription complex subunit 1 CAF1-binding domain containing protein</fullName>
    </submittedName>
</protein>
<dbReference type="Gene3D" id="1.25.40.180">
    <property type="match status" value="1"/>
</dbReference>
<evidence type="ECO:0000259" key="2">
    <source>
        <dbReference type="Pfam" id="PF16415"/>
    </source>
</evidence>
<dbReference type="Proteomes" id="UP001281761">
    <property type="component" value="Unassembled WGS sequence"/>
</dbReference>
<feature type="region of interest" description="Disordered" evidence="1">
    <location>
        <begin position="1572"/>
        <end position="1595"/>
    </location>
</feature>
<reference evidence="3 4" key="1">
    <citation type="journal article" date="2022" name="bioRxiv">
        <title>Genomics of Preaxostyla Flagellates Illuminates Evolutionary Transitions and the Path Towards Mitochondrial Loss.</title>
        <authorList>
            <person name="Novak L.V.F."/>
            <person name="Treitli S.C."/>
            <person name="Pyrih J."/>
            <person name="Halakuc P."/>
            <person name="Pipaliya S.V."/>
            <person name="Vacek V."/>
            <person name="Brzon O."/>
            <person name="Soukal P."/>
            <person name="Eme L."/>
            <person name="Dacks J.B."/>
            <person name="Karnkowska A."/>
            <person name="Elias M."/>
            <person name="Hampl V."/>
        </authorList>
    </citation>
    <scope>NUCLEOTIDE SEQUENCE [LARGE SCALE GENOMIC DNA]</scope>
    <source>
        <strain evidence="3">NAU3</strain>
        <tissue evidence="3">Gut</tissue>
    </source>
</reference>
<dbReference type="EMBL" id="JARBJD010000053">
    <property type="protein sequence ID" value="KAK2956682.1"/>
    <property type="molecule type" value="Genomic_DNA"/>
</dbReference>
<proteinExistence type="predicted"/>
<comment type="caution">
    <text evidence="3">The sequence shown here is derived from an EMBL/GenBank/DDBJ whole genome shotgun (WGS) entry which is preliminary data.</text>
</comment>
<dbReference type="PANTHER" id="PTHR13162:SF8">
    <property type="entry name" value="CCR4-NOT TRANSCRIPTION COMPLEX SUBUNIT 1"/>
    <property type="match status" value="1"/>
</dbReference>
<evidence type="ECO:0000313" key="4">
    <source>
        <dbReference type="Proteomes" id="UP001281761"/>
    </source>
</evidence>
<feature type="domain" description="CCR4-NOT transcription complex subunit 1 CAF1-binding" evidence="2">
    <location>
        <begin position="92"/>
        <end position="276"/>
    </location>
</feature>
<evidence type="ECO:0000313" key="3">
    <source>
        <dbReference type="EMBL" id="KAK2956682.1"/>
    </source>
</evidence>
<sequence>MSTTPPPIQQNVGNPTSGHFAQPFFTPSSRRNGTPGLGRTPTPTLEVERRPEYPPGTREMTALQILEHASQFTPLTKILQETKIQVPSEDHDVYYDFFSVVIIYDNILYQPSKFAQFCSFLEEIDNPQLRRRIENTMYDASRTLISCDYDSSPMNPRTPRVAEGLSRFNVQGTQVERDKLFLLGTFIGRFVILRNRAIPNISLDLKHILQHAYQYGKLHLVLPFVVEILRFCPDSQAFSSIKQPWVLSLLHVIAEIADLPLQNQLVASITLLCDSFLKLSTSSSKFQKSDNSGNGDLSSPQPLTPSNQHSSFLTQFQDDQKILKPYPLVYDLKRGQDFIHSELQKSISRGNILVSSRCHLIYYSPAIERDMIHRKDYKSCEVTDREPGICLSDRAGTAFIGEGSPMFDLFNPQYPGEHLYTNQLLKLSVKTSSLRFQASHFEATQLLPHLPKPAHQPKRTPTISQFFSLFPIEVIYHRIQNFVYHSSITCYSYICKKIYPVVFNVLCVVVFKDAAFSFGSDKNTFHRCTLTELEASHELTQIDQLESVIMDGLERLAALEAYTLTINYLLTRPLPQIVQELDTLTTPSAQQKPLNQETLRFYSEHKNELGNYLIECLLDDYTYLLVDHVTHTVCKILHQKVKMALDIRAKFVKQFGENGIEEMKKEVGSKIDVLSAPLLSSFYLNVPYAGPNLFPNIPSALEPVGVLRKSLIADVQDQTIRTQPVSNDPSSLHSDLHQKLEELLSCHPRSLPHRYMRVSVLPNSLLTVFHSPIIRDAAHLLPHRINVEMLKESEIIPTTTLPDFFKIAIHEISPVDKQTPLQFEKLIYSVANDVKDKLSAVQADLSELQTEILLLLSSLAVTKVDLDLVITTLRKVDAKLPKVQQASAAEIKQFLSDLVQAVQTKNEPEKRRNRENLQNKTINISDALGKNEKEVIKKCYGILNNLLAQYNSQFERKTNRFFITLMNSVKIIHPQAISDLILKHHVPQISKTGNTAAPSHLIHACCSVANLLFERFVHHNATIFTDILLSGPPPIITVHYNFPSNSIQAYLDTIKAAIVHHKVEDCPPSLRLTHKDSDLAQYRPLTTFLGHVSNETEKNLFHSTGKAYAQTARLPTPNFNVQILKESKVEIDGVDLNIPTDPLFSFIDQQFSRSQALVSEAFQKTATEDSPRPTPPDVRTIVDTLSDELYNPARKPPALKSHHHTYLFIPCCIHRPARELLDKKKPLREMSSSEVKELSDVQILLMALLPSIEIFPETVRELYISCFMKGLQILRSLSQTATRAAVNAKTLHHIFNVSPHSIVQIPPLPRSAASIVINTDNSYGSQPDFAELSTVQNQQLSVLTLGTNHTTKIMNMFYANHARTLFSLLRDGFIESEYFFGAHRVCIFLLWKASIYLSPIEREDETERTITKPEREPHETQWDRILESVPKDGPPFVAFLQTFVKDQRGGREKFEDFPYWTYVRDGKSLFVKTSISHADNTITLRRAEPIIIPTLVNYFLHHVSLLSEFLLILLHISVPHHFKSQMVKNRQISLALDFNDHLITEYFRPPTKSVVPIPQAYHSNPAFISILSPTPNHQPPQQSNDGRQLLPPQPSNDGRQLLPHPLLFDARELIDLITMIYADWEIMVPSINRCSYFSVNQTYKFDVDLVSLLTQKLTDLTLAKPSSPHTLNQMITFWQMPFYKQRNFTRPSDDDDLITTGRTISSISTLLLVVNYEAHISHSLISFIRATGLNQDSVTSIRLSHESIVEDMVTRQRENRQELEKAQSTLTPNPQAEQLHQLNRINQTFQRISSDYYQALEKTVPSMRQHIPLQFWRKLMKNEQVQNLFEEYKVLLKAAYGSAPPSIYHDTLAKFVSFVIDVVVDVDREEITVVQKVNDWNQWVPSPHGDKRRFVFTQAKDGLRSETMPFIQLYYMFLNRTKFDSSLFKNDNIHLLAEPVYRRYEMPDQKEVAFYLDTPTQEWEAFRIFVTALYDRAQIAYQNAMLKRSLHQEEECSQFMKSYHQNYELGLRHLMMAADKFPEYFSVNSFTLLHAYEHDRENSYLRVINRTGRPTPALPVTTNWDAELLGFIRRSPPQRLRNGLSDDAQNRLVEAFSEDAKIRCYLSYAIQSVFFSKQIDAHAKNNPGLYELLQEIDLFIREGTLDLVHFKSDQVDTAPKLVRLYRSFLRAGQPNNSLLTFLILWLCEKGGYCYFQHLQLERLQMSKLHEQNLDHEINPRTHVFEYKQAVNIMSLIFFGLTEMKGVLQDSPVKVILPKMLNLCMAPSPLTSFVSNTLFFILLGGDFGALLRAETEQTRNIPAEAHTGQPNSFTYLNDIILAHVVSRLIMEDVPWGIRQMNKTLETRKDIFGSVYAQFKKICSDVKKRP</sequence>
<feature type="region of interest" description="Disordered" evidence="1">
    <location>
        <begin position="1"/>
        <end position="55"/>
    </location>
</feature>
<dbReference type="InterPro" id="IPR040398">
    <property type="entry name" value="Not1"/>
</dbReference>
<keyword evidence="4" id="KW-1185">Reference proteome</keyword>
<gene>
    <name evidence="3" type="ORF">BLNAU_8316</name>
</gene>
<dbReference type="Pfam" id="PF16415">
    <property type="entry name" value="CNOT1_CAF1_bind"/>
    <property type="match status" value="1"/>
</dbReference>
<name>A0ABQ9XYX2_9EUKA</name>
<dbReference type="InterPro" id="IPR032191">
    <property type="entry name" value="CNOT1_CAF1_bind"/>
</dbReference>
<feature type="region of interest" description="Disordered" evidence="1">
    <location>
        <begin position="285"/>
        <end position="310"/>
    </location>
</feature>
<feature type="compositionally biased region" description="Polar residues" evidence="1">
    <location>
        <begin position="293"/>
        <end position="310"/>
    </location>
</feature>
<accession>A0ABQ9XYX2</accession>